<accession>A0A2T0VI42</accession>
<dbReference type="GO" id="GO:0003677">
    <property type="term" value="F:DNA binding"/>
    <property type="evidence" value="ECO:0007669"/>
    <property type="project" value="UniProtKB-KW"/>
</dbReference>
<feature type="domain" description="Type I restriction modification DNA specificity" evidence="5">
    <location>
        <begin position="7"/>
        <end position="126"/>
    </location>
</feature>
<organism evidence="6 7">
    <name type="scientific">Halomonas ventosae</name>
    <dbReference type="NCBI Taxonomy" id="229007"/>
    <lineage>
        <taxon>Bacteria</taxon>
        <taxon>Pseudomonadati</taxon>
        <taxon>Pseudomonadota</taxon>
        <taxon>Gammaproteobacteria</taxon>
        <taxon>Oceanospirillales</taxon>
        <taxon>Halomonadaceae</taxon>
        <taxon>Halomonas</taxon>
    </lineage>
</organism>
<evidence type="ECO:0000313" key="7">
    <source>
        <dbReference type="Proteomes" id="UP000239896"/>
    </source>
</evidence>
<dbReference type="AlphaFoldDB" id="A0A2T0VI42"/>
<dbReference type="CDD" id="cd17262">
    <property type="entry name" value="RMtype1_S_Aco12261I-TRD2-CR2"/>
    <property type="match status" value="1"/>
</dbReference>
<dbReference type="GO" id="GO:0009307">
    <property type="term" value="P:DNA restriction-modification system"/>
    <property type="evidence" value="ECO:0007669"/>
    <property type="project" value="UniProtKB-KW"/>
</dbReference>
<dbReference type="SUPFAM" id="SSF116734">
    <property type="entry name" value="DNA methylase specificity domain"/>
    <property type="match status" value="2"/>
</dbReference>
<keyword evidence="3" id="KW-0238">DNA-binding</keyword>
<dbReference type="PANTHER" id="PTHR30408">
    <property type="entry name" value="TYPE-1 RESTRICTION ENZYME ECOKI SPECIFICITY PROTEIN"/>
    <property type="match status" value="1"/>
</dbReference>
<keyword evidence="7" id="KW-1185">Reference proteome</keyword>
<feature type="domain" description="Type I restriction modification DNA specificity" evidence="5">
    <location>
        <begin position="167"/>
        <end position="318"/>
    </location>
</feature>
<dbReference type="Gene3D" id="3.90.220.20">
    <property type="entry name" value="DNA methylase specificity domains"/>
    <property type="match status" value="2"/>
</dbReference>
<dbReference type="EMBL" id="PVTM01000013">
    <property type="protein sequence ID" value="PRY69870.1"/>
    <property type="molecule type" value="Genomic_DNA"/>
</dbReference>
<dbReference type="InterPro" id="IPR000055">
    <property type="entry name" value="Restrct_endonuc_typeI_TRD"/>
</dbReference>
<comment type="caution">
    <text evidence="6">The sequence shown here is derived from an EMBL/GenBank/DDBJ whole genome shotgun (WGS) entry which is preliminary data.</text>
</comment>
<proteinExistence type="inferred from homology"/>
<evidence type="ECO:0000256" key="3">
    <source>
        <dbReference type="ARBA" id="ARBA00023125"/>
    </source>
</evidence>
<dbReference type="InterPro" id="IPR052021">
    <property type="entry name" value="Type-I_RS_S_subunit"/>
</dbReference>
<feature type="coiled-coil region" evidence="4">
    <location>
        <begin position="107"/>
        <end position="134"/>
    </location>
</feature>
<protein>
    <submittedName>
        <fullName evidence="6">Type I restriction enzyme S subunit</fullName>
    </submittedName>
</protein>
<keyword evidence="4" id="KW-0175">Coiled coil</keyword>
<evidence type="ECO:0000256" key="1">
    <source>
        <dbReference type="ARBA" id="ARBA00010923"/>
    </source>
</evidence>
<dbReference type="Proteomes" id="UP000239896">
    <property type="component" value="Unassembled WGS sequence"/>
</dbReference>
<evidence type="ECO:0000256" key="4">
    <source>
        <dbReference type="SAM" id="Coils"/>
    </source>
</evidence>
<keyword evidence="2" id="KW-0680">Restriction system</keyword>
<reference evidence="6 7" key="1">
    <citation type="submission" date="2018-03" db="EMBL/GenBank/DDBJ databases">
        <title>Comparative analysis of microorganisms from saline springs in Andes Mountain Range, Colombia.</title>
        <authorList>
            <person name="Rubin E."/>
        </authorList>
    </citation>
    <scope>NUCLEOTIDE SEQUENCE [LARGE SCALE GENOMIC DNA]</scope>
    <source>
        <strain evidence="6 7">USBA 854</strain>
    </source>
</reference>
<evidence type="ECO:0000259" key="5">
    <source>
        <dbReference type="Pfam" id="PF01420"/>
    </source>
</evidence>
<dbReference type="Pfam" id="PF01420">
    <property type="entry name" value="Methylase_S"/>
    <property type="match status" value="2"/>
</dbReference>
<dbReference type="PANTHER" id="PTHR30408:SF12">
    <property type="entry name" value="TYPE I RESTRICTION ENZYME MJAVIII SPECIFICITY SUBUNIT"/>
    <property type="match status" value="1"/>
</dbReference>
<evidence type="ECO:0000256" key="2">
    <source>
        <dbReference type="ARBA" id="ARBA00022747"/>
    </source>
</evidence>
<comment type="similarity">
    <text evidence="1">Belongs to the type-I restriction system S methylase family.</text>
</comment>
<dbReference type="InterPro" id="IPR044946">
    <property type="entry name" value="Restrct_endonuc_typeI_TRD_sf"/>
</dbReference>
<sequence length="358" mass="40063">MGGHLLPAGGDVLLNSTGTGTIGRSSVFDGHGKFIVDSHVTLLRPQNKKIDPRWLNELLRNPRFQRHLEANCYTGSTNQLELSRSQLMKSAVPTPTHEEQVIIASALRALDTQIQKTEALIAKLEKVKEGLLHDLLTRGIDENGRLRPSPEQAPEFYKESPLGLIPISWGVVRVDELAENHDGQRVPLKKSERKNGIYPYYGASGIIDWVEDYLFDGHYVLLGEDGENVVSRNLPLAFAVSGKFWVNNHAHIYSARDDSDPRFLVEVLEQKDYSRWVNGSAQPKITQASLRMMWFCKPLLDEQVAISNRLEGISQRISREKVAVAKKKTKKSGLMDDLLTGRVRVTPLLDQAQATTPA</sequence>
<evidence type="ECO:0000313" key="6">
    <source>
        <dbReference type="EMBL" id="PRY69870.1"/>
    </source>
</evidence>
<dbReference type="RefSeq" id="WP_106231891.1">
    <property type="nucleotide sequence ID" value="NZ_PVTM01000013.1"/>
</dbReference>
<gene>
    <name evidence="6" type="ORF">BCL64_113109</name>
</gene>
<name>A0A2T0VI42_9GAMM</name>